<comment type="caution">
    <text evidence="1">The sequence shown here is derived from an EMBL/GenBank/DDBJ whole genome shotgun (WGS) entry which is preliminary data.</text>
</comment>
<name>A0ABV3LQ97_9ACTN</name>
<keyword evidence="2" id="KW-1185">Reference proteome</keyword>
<dbReference type="Proteomes" id="UP001553843">
    <property type="component" value="Unassembled WGS sequence"/>
</dbReference>
<evidence type="ECO:0000313" key="2">
    <source>
        <dbReference type="Proteomes" id="UP001553843"/>
    </source>
</evidence>
<dbReference type="EMBL" id="JBEYRS010000002">
    <property type="protein sequence ID" value="MEW2361643.1"/>
    <property type="molecule type" value="Genomic_DNA"/>
</dbReference>
<accession>A0ABV3LQ97</accession>
<sequence>MAEAQTKVARRLRAANGLLALRAALVGAEVMTGNPAYRSAGRAVQWAIDRLQDTE</sequence>
<evidence type="ECO:0000313" key="1">
    <source>
        <dbReference type="EMBL" id="MEW2361643.1"/>
    </source>
</evidence>
<proteinExistence type="predicted"/>
<organism evidence="1 2">
    <name type="scientific">Streptomyces huasconensis</name>
    <dbReference type="NCBI Taxonomy" id="1854574"/>
    <lineage>
        <taxon>Bacteria</taxon>
        <taxon>Bacillati</taxon>
        <taxon>Actinomycetota</taxon>
        <taxon>Actinomycetes</taxon>
        <taxon>Kitasatosporales</taxon>
        <taxon>Streptomycetaceae</taxon>
        <taxon>Streptomyces</taxon>
    </lineage>
</organism>
<reference evidence="1 2" key="1">
    <citation type="submission" date="2024-06" db="EMBL/GenBank/DDBJ databases">
        <title>The Natural Products Discovery Center: Release of the First 8490 Sequenced Strains for Exploring Actinobacteria Biosynthetic Diversity.</title>
        <authorList>
            <person name="Kalkreuter E."/>
            <person name="Kautsar S.A."/>
            <person name="Yang D."/>
            <person name="Bader C.D."/>
            <person name="Teijaro C.N."/>
            <person name="Fluegel L."/>
            <person name="Davis C.M."/>
            <person name="Simpson J.R."/>
            <person name="Lauterbach L."/>
            <person name="Steele A.D."/>
            <person name="Gui C."/>
            <person name="Meng S."/>
            <person name="Li G."/>
            <person name="Viehrig K."/>
            <person name="Ye F."/>
            <person name="Su P."/>
            <person name="Kiefer A.F."/>
            <person name="Nichols A."/>
            <person name="Cepeda A.J."/>
            <person name="Yan W."/>
            <person name="Fan B."/>
            <person name="Jiang Y."/>
            <person name="Adhikari A."/>
            <person name="Zheng C.-J."/>
            <person name="Schuster L."/>
            <person name="Cowan T.M."/>
            <person name="Smanski M.J."/>
            <person name="Chevrette M.G."/>
            <person name="De Carvalho L.P.S."/>
            <person name="Shen B."/>
        </authorList>
    </citation>
    <scope>NUCLEOTIDE SEQUENCE [LARGE SCALE GENOMIC DNA]</scope>
    <source>
        <strain evidence="1 2">NPDC047833</strain>
    </source>
</reference>
<protein>
    <submittedName>
        <fullName evidence="1">Uncharacterized protein</fullName>
    </submittedName>
</protein>
<dbReference type="RefSeq" id="WP_359775455.1">
    <property type="nucleotide sequence ID" value="NZ_JBEYRR010000002.1"/>
</dbReference>
<gene>
    <name evidence="1" type="ORF">AB0887_06665</name>
</gene>